<feature type="compositionally biased region" description="Basic and acidic residues" evidence="1">
    <location>
        <begin position="404"/>
        <end position="450"/>
    </location>
</feature>
<reference evidence="4" key="1">
    <citation type="submission" date="2019-06" db="EMBL/GenBank/DDBJ databases">
        <title>Draft genome sequence of the griseofulvin-producing fungus Xylaria cubensis strain G536.</title>
        <authorList>
            <person name="Mead M.E."/>
            <person name="Raja H.A."/>
            <person name="Steenwyk J.L."/>
            <person name="Knowles S.L."/>
            <person name="Oberlies N.H."/>
            <person name="Rokas A."/>
        </authorList>
    </citation>
    <scope>NUCLEOTIDE SEQUENCE [LARGE SCALE GENOMIC DNA]</scope>
    <source>
        <strain evidence="4">G536</strain>
    </source>
</reference>
<dbReference type="AlphaFoldDB" id="A0A553I728"/>
<gene>
    <name evidence="3" type="ORF">FHL15_003153</name>
</gene>
<evidence type="ECO:0000313" key="4">
    <source>
        <dbReference type="Proteomes" id="UP000319160"/>
    </source>
</evidence>
<dbReference type="InterPro" id="IPR036514">
    <property type="entry name" value="SGNH_hydro_sf"/>
</dbReference>
<protein>
    <recommendedName>
        <fullName evidence="5">SGNH hydrolase-type esterase domain-containing protein</fullName>
    </recommendedName>
</protein>
<keyword evidence="2" id="KW-0812">Transmembrane</keyword>
<dbReference type="OrthoDB" id="2119228at2759"/>
<proteinExistence type="predicted"/>
<dbReference type="PANTHER" id="PTHR30383:SF31">
    <property type="entry name" value="SGNH HYDROLASE-TYPE ESTERASE DOMAIN-CONTAINING PROTEIN-RELATED"/>
    <property type="match status" value="1"/>
</dbReference>
<sequence>MLIQSRSGGLGAQWRQLSRLGKVAMITVAFFFLLGTVDVDYVRNQFKSAPENHGDEPIPHNNNDTPIIDGVPNDQNDRPIPNGVIEEAKEKQSTGDNSDVKATPGGKDGVSSINTKPVKVDSSEKPQTQHATSSVNPEPATTRPANSYSQSPTSSFETKPVKTEPAKPLVKPIAGGIPLRVMFIGASITLGDPPQSAYRMRLREWLVSLGNAVNYVGTNRFGQFKDNDVQAFPATPIQILHEKALKAVPDMQPNLIIVNAGSSDCFQEEQWGSAHGYDYTRNLVDFLFKASPRATVILSTLVTSPSPQFERCIKSINAQIRQVATDVRREGKHLLLSEQHYDQGLPGRVTVDFIKSDKMHPTFEGWEMMAKIYKQDILDADANGWIVVPVKNSIMDDGDAERDLQEAAKAKEEEEKKKKLQEAAKAKEEEEKKKKLQEAAKAKEQEEKKIKPQPQGQKADDGKSAATHATATHARRLRRSPVW</sequence>
<dbReference type="PANTHER" id="PTHR30383">
    <property type="entry name" value="THIOESTERASE 1/PROTEASE 1/LYSOPHOSPHOLIPASE L1"/>
    <property type="match status" value="1"/>
</dbReference>
<keyword evidence="4" id="KW-1185">Reference proteome</keyword>
<dbReference type="Gene3D" id="3.40.50.1110">
    <property type="entry name" value="SGNH hydrolase"/>
    <property type="match status" value="1"/>
</dbReference>
<accession>A0A553I728</accession>
<dbReference type="Proteomes" id="UP000319160">
    <property type="component" value="Unassembled WGS sequence"/>
</dbReference>
<keyword evidence="2" id="KW-0472">Membrane</keyword>
<evidence type="ECO:0008006" key="5">
    <source>
        <dbReference type="Google" id="ProtNLM"/>
    </source>
</evidence>
<name>A0A553I728_9PEZI</name>
<feature type="compositionally biased region" description="Basic residues" evidence="1">
    <location>
        <begin position="473"/>
        <end position="483"/>
    </location>
</feature>
<organism evidence="3 4">
    <name type="scientific">Xylaria flabelliformis</name>
    <dbReference type="NCBI Taxonomy" id="2512241"/>
    <lineage>
        <taxon>Eukaryota</taxon>
        <taxon>Fungi</taxon>
        <taxon>Dikarya</taxon>
        <taxon>Ascomycota</taxon>
        <taxon>Pezizomycotina</taxon>
        <taxon>Sordariomycetes</taxon>
        <taxon>Xylariomycetidae</taxon>
        <taxon>Xylariales</taxon>
        <taxon>Xylariaceae</taxon>
        <taxon>Xylaria</taxon>
    </lineage>
</organism>
<dbReference type="SUPFAM" id="SSF52266">
    <property type="entry name" value="SGNH hydrolase"/>
    <property type="match status" value="1"/>
</dbReference>
<evidence type="ECO:0000256" key="2">
    <source>
        <dbReference type="SAM" id="Phobius"/>
    </source>
</evidence>
<feature type="transmembrane region" description="Helical" evidence="2">
    <location>
        <begin position="20"/>
        <end position="37"/>
    </location>
</feature>
<feature type="compositionally biased region" description="Polar residues" evidence="1">
    <location>
        <begin position="125"/>
        <end position="136"/>
    </location>
</feature>
<dbReference type="EMBL" id="VFLP01000013">
    <property type="protein sequence ID" value="TRX96011.1"/>
    <property type="molecule type" value="Genomic_DNA"/>
</dbReference>
<evidence type="ECO:0000256" key="1">
    <source>
        <dbReference type="SAM" id="MobiDB-lite"/>
    </source>
</evidence>
<feature type="region of interest" description="Disordered" evidence="1">
    <location>
        <begin position="404"/>
        <end position="483"/>
    </location>
</feature>
<comment type="caution">
    <text evidence="3">The sequence shown here is derived from an EMBL/GenBank/DDBJ whole genome shotgun (WGS) entry which is preliminary data.</text>
</comment>
<keyword evidence="2" id="KW-1133">Transmembrane helix</keyword>
<dbReference type="InterPro" id="IPR051532">
    <property type="entry name" value="Ester_Hydrolysis_Enzymes"/>
</dbReference>
<feature type="region of interest" description="Disordered" evidence="1">
    <location>
        <begin position="48"/>
        <end position="165"/>
    </location>
</feature>
<dbReference type="GO" id="GO:0004622">
    <property type="term" value="F:phosphatidylcholine lysophospholipase activity"/>
    <property type="evidence" value="ECO:0007669"/>
    <property type="project" value="TreeGrafter"/>
</dbReference>
<feature type="compositionally biased region" description="Polar residues" evidence="1">
    <location>
        <begin position="143"/>
        <end position="157"/>
    </location>
</feature>
<evidence type="ECO:0000313" key="3">
    <source>
        <dbReference type="EMBL" id="TRX96011.1"/>
    </source>
</evidence>